<dbReference type="AlphaFoldDB" id="A0A1B4ZD88"/>
<protein>
    <submittedName>
        <fullName evidence="1">Aquaporin 7-2</fullName>
    </submittedName>
</protein>
<dbReference type="EMBL" id="LC177757">
    <property type="protein sequence ID" value="BAV57407.1"/>
    <property type="molecule type" value="mRNA"/>
</dbReference>
<organism evidence="1">
    <name type="scientific">Cyprinus carpio</name>
    <name type="common">Common carp</name>
    <dbReference type="NCBI Taxonomy" id="7962"/>
    <lineage>
        <taxon>Eukaryota</taxon>
        <taxon>Metazoa</taxon>
        <taxon>Chordata</taxon>
        <taxon>Craniata</taxon>
        <taxon>Vertebrata</taxon>
        <taxon>Euteleostomi</taxon>
        <taxon>Actinopterygii</taxon>
        <taxon>Neopterygii</taxon>
        <taxon>Teleostei</taxon>
        <taxon>Ostariophysi</taxon>
        <taxon>Cypriniformes</taxon>
        <taxon>Cyprinidae</taxon>
        <taxon>Cyprininae</taxon>
        <taxon>Cyprinus</taxon>
    </lineage>
</organism>
<reference evidence="1" key="1">
    <citation type="submission" date="2016-08" db="EMBL/GenBank/DDBJ databases">
        <title>Genome wide identification, phylogeny, and expression of aquaporin genes in common carp.</title>
        <authorList>
            <person name="Dong C."/>
        </authorList>
    </citation>
    <scope>NUCLEOTIDE SEQUENCE</scope>
</reference>
<gene>
    <name evidence="1" type="primary">AQP7-2</name>
</gene>
<proteinExistence type="evidence at transcript level"/>
<accession>A0A1B4ZD88</accession>
<sequence length="265" mass="31588">MCEYWEGRRLHINRHCCQTEKHYRPVTTIQRVRNGKLRNIHFYRKRARGNETGSKHNGGCYDTRPYGTYRSFQAEDQKRMHSSGPGRDPLHVHHDGVWPWHCCTSGHRKWCFWRVFQHKCRFWAECGYGCACWWKSVRSSYECSCFIHNVRVWPFALEDVPTVCFCPVSGFLPCCWDHFFTICNKEKNKFKYYTRTGPRFTYHNNFISDLYTGKKLFNSSVVSSYLQGRQWLVVGTFGGPLYWWSDWGFNLRSICRATPPCSYED</sequence>
<name>A0A1B4ZD88_CYPCA</name>
<evidence type="ECO:0000313" key="1">
    <source>
        <dbReference type="EMBL" id="BAV57407.1"/>
    </source>
</evidence>